<comment type="caution">
    <text evidence="1">The sequence shown here is derived from an EMBL/GenBank/DDBJ whole genome shotgun (WGS) entry which is preliminary data.</text>
</comment>
<proteinExistence type="predicted"/>
<protein>
    <submittedName>
        <fullName evidence="1">Uncharacterized protein</fullName>
    </submittedName>
</protein>
<name>A0ABR1FTG5_AURAN</name>
<evidence type="ECO:0000313" key="1">
    <source>
        <dbReference type="EMBL" id="KAK7238363.1"/>
    </source>
</evidence>
<dbReference type="Proteomes" id="UP001363151">
    <property type="component" value="Unassembled WGS sequence"/>
</dbReference>
<dbReference type="EMBL" id="JBBJCI010000230">
    <property type="protein sequence ID" value="KAK7238363.1"/>
    <property type="molecule type" value="Genomic_DNA"/>
</dbReference>
<organism evidence="1 2">
    <name type="scientific">Aureococcus anophagefferens</name>
    <name type="common">Harmful bloom alga</name>
    <dbReference type="NCBI Taxonomy" id="44056"/>
    <lineage>
        <taxon>Eukaryota</taxon>
        <taxon>Sar</taxon>
        <taxon>Stramenopiles</taxon>
        <taxon>Ochrophyta</taxon>
        <taxon>Pelagophyceae</taxon>
        <taxon>Pelagomonadales</taxon>
        <taxon>Pelagomonadaceae</taxon>
        <taxon>Aureococcus</taxon>
    </lineage>
</organism>
<sequence>MKLSDYVSTYAQKCALPVLFLALGTRMYTQITETMEFELRKSEQPRPGDVLLVGAVAGVADELAVRLATIGNGAEAPPDLETGEARRNFGTDKYAGLESGFWLGESTRRRLAVSSRGGEGSAQPQALAMRFFRSVQPFDEHTMSKLEKPGPEWTCPGAVVGGVAQYACLCPNCPAKWASVVYVLADERETLCRASKLAVSAAPTPRAAHAASFLDAPSSVLDVLSVSDGEAAFDRVRAAQNASRHVLVVRASDVRAAPRAVVVAVVGWVLEVRQRGADRDTLPSADFFEIDPGVLGRALDGREINPAALKAPPACDLSDAALAAEPDLPAAWAAVLGA</sequence>
<gene>
    <name evidence="1" type="ORF">SO694_00023229</name>
</gene>
<reference evidence="1 2" key="1">
    <citation type="submission" date="2024-03" db="EMBL/GenBank/DDBJ databases">
        <title>Aureococcus anophagefferens CCMP1851 and Kratosvirus quantuckense: Draft genome of a second virus-susceptible host strain in the model system.</title>
        <authorList>
            <person name="Chase E."/>
            <person name="Truchon A.R."/>
            <person name="Schepens W."/>
            <person name="Wilhelm S.W."/>
        </authorList>
    </citation>
    <scope>NUCLEOTIDE SEQUENCE [LARGE SCALE GENOMIC DNA]</scope>
    <source>
        <strain evidence="1 2">CCMP1851</strain>
    </source>
</reference>
<evidence type="ECO:0000313" key="2">
    <source>
        <dbReference type="Proteomes" id="UP001363151"/>
    </source>
</evidence>
<accession>A0ABR1FTG5</accession>
<keyword evidence="2" id="KW-1185">Reference proteome</keyword>